<organism evidence="3 4">
    <name type="scientific">Amycolatopsis bartoniae</name>
    <dbReference type="NCBI Taxonomy" id="941986"/>
    <lineage>
        <taxon>Bacteria</taxon>
        <taxon>Bacillati</taxon>
        <taxon>Actinomycetota</taxon>
        <taxon>Actinomycetes</taxon>
        <taxon>Pseudonocardiales</taxon>
        <taxon>Pseudonocardiaceae</taxon>
        <taxon>Amycolatopsis</taxon>
    </lineage>
</organism>
<proteinExistence type="predicted"/>
<dbReference type="InterPro" id="IPR000873">
    <property type="entry name" value="AMP-dep_synth/lig_dom"/>
</dbReference>
<dbReference type="AlphaFoldDB" id="A0A8H9IUX1"/>
<evidence type="ECO:0000313" key="4">
    <source>
        <dbReference type="Proteomes" id="UP000658656"/>
    </source>
</evidence>
<keyword evidence="4" id="KW-1185">Reference proteome</keyword>
<reference evidence="3" key="1">
    <citation type="journal article" date="2014" name="Int. J. Syst. Evol. Microbiol.">
        <title>Complete genome sequence of Corynebacterium casei LMG S-19264T (=DSM 44701T), isolated from a smear-ripened cheese.</title>
        <authorList>
            <consortium name="US DOE Joint Genome Institute (JGI-PGF)"/>
            <person name="Walter F."/>
            <person name="Albersmeier A."/>
            <person name="Kalinowski J."/>
            <person name="Ruckert C."/>
        </authorList>
    </citation>
    <scope>NUCLEOTIDE SEQUENCE</scope>
    <source>
        <strain evidence="3">CGMCC 4.7679</strain>
    </source>
</reference>
<dbReference type="RefSeq" id="WP_145934855.1">
    <property type="nucleotide sequence ID" value="NZ_BNAV01000001.1"/>
</dbReference>
<dbReference type="GO" id="GO:0006631">
    <property type="term" value="P:fatty acid metabolic process"/>
    <property type="evidence" value="ECO:0007669"/>
    <property type="project" value="TreeGrafter"/>
</dbReference>
<accession>A0A8H9IUX1</accession>
<dbReference type="SUPFAM" id="SSF56801">
    <property type="entry name" value="Acetyl-CoA synthetase-like"/>
    <property type="match status" value="1"/>
</dbReference>
<dbReference type="OrthoDB" id="3444674at2"/>
<dbReference type="InterPro" id="IPR042099">
    <property type="entry name" value="ANL_N_sf"/>
</dbReference>
<dbReference type="InterPro" id="IPR025110">
    <property type="entry name" value="AMP-bd_C"/>
</dbReference>
<evidence type="ECO:0000313" key="3">
    <source>
        <dbReference type="EMBL" id="GHF36129.1"/>
    </source>
</evidence>
<dbReference type="GO" id="GO:0031956">
    <property type="term" value="F:medium-chain fatty acid-CoA ligase activity"/>
    <property type="evidence" value="ECO:0007669"/>
    <property type="project" value="TreeGrafter"/>
</dbReference>
<name>A0A8H9IUX1_9PSEU</name>
<dbReference type="Gene3D" id="3.30.300.30">
    <property type="match status" value="1"/>
</dbReference>
<dbReference type="Pfam" id="PF00501">
    <property type="entry name" value="AMP-binding"/>
    <property type="match status" value="1"/>
</dbReference>
<dbReference type="Proteomes" id="UP000658656">
    <property type="component" value="Unassembled WGS sequence"/>
</dbReference>
<feature type="domain" description="AMP-binding enzyme C-terminal" evidence="2">
    <location>
        <begin position="410"/>
        <end position="486"/>
    </location>
</feature>
<dbReference type="CDD" id="cd04433">
    <property type="entry name" value="AFD_class_I"/>
    <property type="match status" value="1"/>
</dbReference>
<sequence length="503" mass="53531">MDVSARIGEVMALDPAVPVVQYEGRWSTWGEVRAIAQALEERLAGVPRSTPIALITRNRPGVVAAILGLLAARRHCLTINGMHPDTAVLDELDHLRPATVIACAEDWERAGLTERVAQIGATGLRIGDDLSGVDEVVARPAGSPPPAAGEPGVAISLQTSGTTGPPKRIAMTYANIDASVTGVLKHYGSPDQEPPAALRPGVAVQMLPLGHTSALLALCVMAVEGRRMVLLDRFEPWAWATAVRDHKIAVSGMPPAAIRMVLDAKIPADWLTSLRAVRAGTAPLDQALADEFTRTYDIPVIQAYGATEFQGVASWTLRDYKKFGSAKRGSVGRAHPGVDLRVVSPEDGTPLPVDTTGVLEVRSKQSAGARTDDWIRTSDLARIDADGFLFIEGRTDDVINRGGFKVDASEVAGVLTAHPGVGSAVVVGAPDRRLGAVPVALVTPSGEAELPSEDELRDWVRTRLEAYKVPVRVTAVPELPRNATMKVGVREVLELVGWGGERE</sequence>
<gene>
    <name evidence="3" type="ORF">GCM10017566_06470</name>
</gene>
<evidence type="ECO:0000259" key="2">
    <source>
        <dbReference type="Pfam" id="PF13193"/>
    </source>
</evidence>
<dbReference type="Pfam" id="PF13193">
    <property type="entry name" value="AMP-binding_C"/>
    <property type="match status" value="1"/>
</dbReference>
<feature type="domain" description="AMP-dependent synthetase/ligase" evidence="1">
    <location>
        <begin position="15"/>
        <end position="365"/>
    </location>
</feature>
<dbReference type="EMBL" id="BNAV01000001">
    <property type="protein sequence ID" value="GHF36129.1"/>
    <property type="molecule type" value="Genomic_DNA"/>
</dbReference>
<comment type="caution">
    <text evidence="3">The sequence shown here is derived from an EMBL/GenBank/DDBJ whole genome shotgun (WGS) entry which is preliminary data.</text>
</comment>
<dbReference type="PANTHER" id="PTHR43201:SF32">
    <property type="entry name" value="2-SUCCINYLBENZOATE--COA LIGASE, CHLOROPLASTIC_PEROXISOMAL"/>
    <property type="match status" value="1"/>
</dbReference>
<dbReference type="PANTHER" id="PTHR43201">
    <property type="entry name" value="ACYL-COA SYNTHETASE"/>
    <property type="match status" value="1"/>
</dbReference>
<dbReference type="InterPro" id="IPR045851">
    <property type="entry name" value="AMP-bd_C_sf"/>
</dbReference>
<reference evidence="3" key="2">
    <citation type="submission" date="2020-09" db="EMBL/GenBank/DDBJ databases">
        <authorList>
            <person name="Sun Q."/>
            <person name="Zhou Y."/>
        </authorList>
    </citation>
    <scope>NUCLEOTIDE SEQUENCE</scope>
    <source>
        <strain evidence="3">CGMCC 4.7679</strain>
    </source>
</reference>
<dbReference type="Gene3D" id="3.40.50.12780">
    <property type="entry name" value="N-terminal domain of ligase-like"/>
    <property type="match status" value="1"/>
</dbReference>
<evidence type="ECO:0000259" key="1">
    <source>
        <dbReference type="Pfam" id="PF00501"/>
    </source>
</evidence>
<protein>
    <recommendedName>
        <fullName evidence="5">AMP-binding protein</fullName>
    </recommendedName>
</protein>
<evidence type="ECO:0008006" key="5">
    <source>
        <dbReference type="Google" id="ProtNLM"/>
    </source>
</evidence>